<evidence type="ECO:0000256" key="5">
    <source>
        <dbReference type="SAM" id="SignalP"/>
    </source>
</evidence>
<dbReference type="EMBL" id="JACIDT010000001">
    <property type="protein sequence ID" value="MBB3924520.1"/>
    <property type="molecule type" value="Genomic_DNA"/>
</dbReference>
<dbReference type="RefSeq" id="WP_188070088.1">
    <property type="nucleotide sequence ID" value="NZ_BSPS01000078.1"/>
</dbReference>
<dbReference type="AlphaFoldDB" id="A0A7W6BIW0"/>
<keyword evidence="5" id="KW-0732">Signal</keyword>
<evidence type="ECO:0000256" key="4">
    <source>
        <dbReference type="ARBA" id="ARBA00023136"/>
    </source>
</evidence>
<dbReference type="SUPFAM" id="SSF74653">
    <property type="entry name" value="TolA/TonB C-terminal domain"/>
    <property type="match status" value="1"/>
</dbReference>
<protein>
    <submittedName>
        <fullName evidence="7">Protein TonB</fullName>
    </submittedName>
</protein>
<keyword evidence="3" id="KW-1133">Transmembrane helix</keyword>
<evidence type="ECO:0000256" key="1">
    <source>
        <dbReference type="ARBA" id="ARBA00004167"/>
    </source>
</evidence>
<reference evidence="7 8" key="1">
    <citation type="submission" date="2020-08" db="EMBL/GenBank/DDBJ databases">
        <title>Genomic Encyclopedia of Type Strains, Phase IV (KMG-IV): sequencing the most valuable type-strain genomes for metagenomic binning, comparative biology and taxonomic classification.</title>
        <authorList>
            <person name="Goeker M."/>
        </authorList>
    </citation>
    <scope>NUCLEOTIDE SEQUENCE [LARGE SCALE GENOMIC DNA]</scope>
    <source>
        <strain evidence="7 8">DSM 26189</strain>
    </source>
</reference>
<dbReference type="Pfam" id="PF03544">
    <property type="entry name" value="TonB_C"/>
    <property type="match status" value="1"/>
</dbReference>
<proteinExistence type="predicted"/>
<accession>A0A7W6BIW0</accession>
<dbReference type="NCBIfam" id="TIGR01352">
    <property type="entry name" value="tonB_Cterm"/>
    <property type="match status" value="1"/>
</dbReference>
<dbReference type="PROSITE" id="PS52015">
    <property type="entry name" value="TONB_CTD"/>
    <property type="match status" value="1"/>
</dbReference>
<keyword evidence="4" id="KW-0472">Membrane</keyword>
<dbReference type="InterPro" id="IPR037682">
    <property type="entry name" value="TonB_C"/>
</dbReference>
<feature type="chain" id="PRO_5031199109" evidence="5">
    <location>
        <begin position="26"/>
        <end position="116"/>
    </location>
</feature>
<organism evidence="7 8">
    <name type="scientific">Sphingobium jiangsuense</name>
    <dbReference type="NCBI Taxonomy" id="870476"/>
    <lineage>
        <taxon>Bacteria</taxon>
        <taxon>Pseudomonadati</taxon>
        <taxon>Pseudomonadota</taxon>
        <taxon>Alphaproteobacteria</taxon>
        <taxon>Sphingomonadales</taxon>
        <taxon>Sphingomonadaceae</taxon>
        <taxon>Sphingobium</taxon>
    </lineage>
</organism>
<evidence type="ECO:0000313" key="7">
    <source>
        <dbReference type="EMBL" id="MBB3924520.1"/>
    </source>
</evidence>
<comment type="caution">
    <text evidence="7">The sequence shown here is derived from an EMBL/GenBank/DDBJ whole genome shotgun (WGS) entry which is preliminary data.</text>
</comment>
<dbReference type="Proteomes" id="UP000571950">
    <property type="component" value="Unassembled WGS sequence"/>
</dbReference>
<evidence type="ECO:0000313" key="8">
    <source>
        <dbReference type="Proteomes" id="UP000571950"/>
    </source>
</evidence>
<dbReference type="GO" id="GO:0055085">
    <property type="term" value="P:transmembrane transport"/>
    <property type="evidence" value="ECO:0007669"/>
    <property type="project" value="InterPro"/>
</dbReference>
<dbReference type="GO" id="GO:0016020">
    <property type="term" value="C:membrane"/>
    <property type="evidence" value="ECO:0007669"/>
    <property type="project" value="UniProtKB-SubCell"/>
</dbReference>
<dbReference type="Gene3D" id="3.30.1150.10">
    <property type="match status" value="1"/>
</dbReference>
<evidence type="ECO:0000256" key="3">
    <source>
        <dbReference type="ARBA" id="ARBA00022989"/>
    </source>
</evidence>
<sequence length="116" mass="11860">MFTKFSGKALAAAATVALTVTPAFAQSAGWQQAVARAIAAKQTYPRAAQMRGDEGTAKVKVYVSASGSVEKTEMVAPSGSSVLDREALSLPAKVGNLPAPPGGATAIVLPLTWKLM</sequence>
<keyword evidence="8" id="KW-1185">Reference proteome</keyword>
<keyword evidence="2" id="KW-0812">Transmembrane</keyword>
<evidence type="ECO:0000259" key="6">
    <source>
        <dbReference type="PROSITE" id="PS52015"/>
    </source>
</evidence>
<feature type="signal peptide" evidence="5">
    <location>
        <begin position="1"/>
        <end position="25"/>
    </location>
</feature>
<comment type="subcellular location">
    <subcellularLocation>
        <location evidence="1">Membrane</location>
        <topology evidence="1">Single-pass membrane protein</topology>
    </subcellularLocation>
</comment>
<feature type="domain" description="TonB C-terminal" evidence="6">
    <location>
        <begin position="29"/>
        <end position="116"/>
    </location>
</feature>
<dbReference type="InterPro" id="IPR006260">
    <property type="entry name" value="TonB/TolA_C"/>
</dbReference>
<name>A0A7W6BIW0_9SPHN</name>
<gene>
    <name evidence="7" type="ORF">GGR43_000214</name>
</gene>
<evidence type="ECO:0000256" key="2">
    <source>
        <dbReference type="ARBA" id="ARBA00022692"/>
    </source>
</evidence>